<reference evidence="1" key="1">
    <citation type="submission" date="2020-05" db="UniProtKB">
        <authorList>
            <consortium name="EnsemblMetazoa"/>
        </authorList>
    </citation>
    <scope>IDENTIFICATION</scope>
    <source>
        <strain evidence="1">TTRI</strain>
    </source>
</reference>
<protein>
    <submittedName>
        <fullName evidence="1">Uncharacterized protein</fullName>
    </submittedName>
</protein>
<accession>A0A1A9UXI3</accession>
<dbReference type="Proteomes" id="UP000078200">
    <property type="component" value="Unassembled WGS sequence"/>
</dbReference>
<proteinExistence type="predicted"/>
<dbReference type="EnsemblMetazoa" id="GAUT018987-RA">
    <property type="protein sequence ID" value="GAUT018987-PA"/>
    <property type="gene ID" value="GAUT018987"/>
</dbReference>
<dbReference type="AlphaFoldDB" id="A0A1A9UXI3"/>
<name>A0A1A9UXI3_GLOAU</name>
<dbReference type="VEuPathDB" id="VectorBase:GAUT018987"/>
<organism evidence="1 2">
    <name type="scientific">Glossina austeni</name>
    <name type="common">Savannah tsetse fly</name>
    <dbReference type="NCBI Taxonomy" id="7395"/>
    <lineage>
        <taxon>Eukaryota</taxon>
        <taxon>Metazoa</taxon>
        <taxon>Ecdysozoa</taxon>
        <taxon>Arthropoda</taxon>
        <taxon>Hexapoda</taxon>
        <taxon>Insecta</taxon>
        <taxon>Pterygota</taxon>
        <taxon>Neoptera</taxon>
        <taxon>Endopterygota</taxon>
        <taxon>Diptera</taxon>
        <taxon>Brachycera</taxon>
        <taxon>Muscomorpha</taxon>
        <taxon>Hippoboscoidea</taxon>
        <taxon>Glossinidae</taxon>
        <taxon>Glossina</taxon>
    </lineage>
</organism>
<sequence length="155" mass="17393">MEQNLAAINTIKNHKRYLNPCRHAIPCTSCENARALTKNAIIVKKVDTKGTTLQLINATGPLSKGKKKDKINVTHNDVGSRRKYTLLRFKQLLKLLEILADSPKAVTYLDGIIREAEAEATDVTKWILKKVLMAFDFGSVANSFLTNTHNIWDIC</sequence>
<evidence type="ECO:0000313" key="2">
    <source>
        <dbReference type="Proteomes" id="UP000078200"/>
    </source>
</evidence>
<evidence type="ECO:0000313" key="1">
    <source>
        <dbReference type="EnsemblMetazoa" id="GAUT018987-PA"/>
    </source>
</evidence>
<keyword evidence="2" id="KW-1185">Reference proteome</keyword>